<dbReference type="Proteomes" id="UP000294737">
    <property type="component" value="Unassembled WGS sequence"/>
</dbReference>
<dbReference type="Gene3D" id="3.20.20.450">
    <property type="entry name" value="EAL domain"/>
    <property type="match status" value="1"/>
</dbReference>
<dbReference type="PANTHER" id="PTHR33121:SF79">
    <property type="entry name" value="CYCLIC DI-GMP PHOSPHODIESTERASE PDED-RELATED"/>
    <property type="match status" value="1"/>
</dbReference>
<dbReference type="PROSITE" id="PS50883">
    <property type="entry name" value="EAL"/>
    <property type="match status" value="1"/>
</dbReference>
<dbReference type="InterPro" id="IPR050706">
    <property type="entry name" value="Cyclic-di-GMP_PDE-like"/>
</dbReference>
<dbReference type="Pfam" id="PF00072">
    <property type="entry name" value="Response_reg"/>
    <property type="match status" value="1"/>
</dbReference>
<dbReference type="Pfam" id="PF00563">
    <property type="entry name" value="EAL"/>
    <property type="match status" value="1"/>
</dbReference>
<dbReference type="GO" id="GO:0071111">
    <property type="term" value="F:cyclic-guanylate-specific phosphodiesterase activity"/>
    <property type="evidence" value="ECO:0007669"/>
    <property type="project" value="InterPro"/>
</dbReference>
<protein>
    <submittedName>
        <fullName evidence="4">EAL domain-containing protein (Putative c-di-GMP-specific phosphodiesterase class I)</fullName>
    </submittedName>
</protein>
<dbReference type="PANTHER" id="PTHR33121">
    <property type="entry name" value="CYCLIC DI-GMP PHOSPHODIESTERASE PDEF"/>
    <property type="match status" value="1"/>
</dbReference>
<dbReference type="CDD" id="cd01948">
    <property type="entry name" value="EAL"/>
    <property type="match status" value="1"/>
</dbReference>
<evidence type="ECO:0000313" key="4">
    <source>
        <dbReference type="EMBL" id="TDN89042.1"/>
    </source>
</evidence>
<reference evidence="4 5" key="1">
    <citation type="submission" date="2019-03" db="EMBL/GenBank/DDBJ databases">
        <title>Genomic Encyclopedia of Type Strains, Phase IV (KMG-IV): sequencing the most valuable type-strain genomes for metagenomic binning, comparative biology and taxonomic classification.</title>
        <authorList>
            <person name="Goeker M."/>
        </authorList>
    </citation>
    <scope>NUCLEOTIDE SEQUENCE [LARGE SCALE GENOMIC DNA]</scope>
    <source>
        <strain evidence="4 5">DSM 18555</strain>
    </source>
</reference>
<name>A0A4R6G3V4_9BURK</name>
<dbReference type="Gene3D" id="3.40.50.2300">
    <property type="match status" value="1"/>
</dbReference>
<evidence type="ECO:0000256" key="1">
    <source>
        <dbReference type="PROSITE-ProRule" id="PRU00169"/>
    </source>
</evidence>
<sequence>MNRISTKILVLDDDAFTLNLHATMLTNMGYQQVATCDSGLEALINLRDADTSASVILVDLNMPGMDGVEFVRQLVARGYAGGLILVSGECERTLKSARTLVEAHQIHVLGCFSKPVSPHLLDSALSKADSTNSMRRRAARKSYSADELHRGIQNGELVNHYQPKLSIRNRRVTGVETLVRWQHPLDGLVYPDQFIPEAEAHGLIDALTGAVLVQAFTDAAIWRAAGLDLSVAINVSMDNLTSLDFPDFVSEQARLKGVNPASIVLEVTETQLMKDLRMPLEILTRLRLRRFRLSIDDFGTGHSSLAQLRDLPFDELKIDRSFVHGAHHNETLRAIVQASLGLAKELGMETVAEGVEESEDFDFLKSTCCDVAQGYLFAKPMAASQVEAWVRAYS</sequence>
<dbReference type="InterPro" id="IPR035919">
    <property type="entry name" value="EAL_sf"/>
</dbReference>
<accession>A0A4R6G3V4</accession>
<dbReference type="InterPro" id="IPR011006">
    <property type="entry name" value="CheY-like_superfamily"/>
</dbReference>
<dbReference type="SUPFAM" id="SSF141868">
    <property type="entry name" value="EAL domain-like"/>
    <property type="match status" value="1"/>
</dbReference>
<dbReference type="InterPro" id="IPR001633">
    <property type="entry name" value="EAL_dom"/>
</dbReference>
<dbReference type="SMART" id="SM00052">
    <property type="entry name" value="EAL"/>
    <property type="match status" value="1"/>
</dbReference>
<evidence type="ECO:0000259" key="3">
    <source>
        <dbReference type="PROSITE" id="PS50883"/>
    </source>
</evidence>
<dbReference type="AlphaFoldDB" id="A0A4R6G3V4"/>
<dbReference type="SUPFAM" id="SSF52172">
    <property type="entry name" value="CheY-like"/>
    <property type="match status" value="1"/>
</dbReference>
<dbReference type="SMART" id="SM00448">
    <property type="entry name" value="REC"/>
    <property type="match status" value="1"/>
</dbReference>
<gene>
    <name evidence="4" type="ORF">EV677_2633</name>
</gene>
<feature type="domain" description="Response regulatory" evidence="2">
    <location>
        <begin position="7"/>
        <end position="129"/>
    </location>
</feature>
<dbReference type="InterPro" id="IPR001789">
    <property type="entry name" value="Sig_transdc_resp-reg_receiver"/>
</dbReference>
<comment type="caution">
    <text evidence="4">The sequence shown here is derived from an EMBL/GenBank/DDBJ whole genome shotgun (WGS) entry which is preliminary data.</text>
</comment>
<evidence type="ECO:0000259" key="2">
    <source>
        <dbReference type="PROSITE" id="PS50110"/>
    </source>
</evidence>
<keyword evidence="1" id="KW-0597">Phosphoprotein</keyword>
<keyword evidence="5" id="KW-1185">Reference proteome</keyword>
<feature type="modified residue" description="4-aspartylphosphate" evidence="1">
    <location>
        <position position="59"/>
    </location>
</feature>
<dbReference type="OrthoDB" id="9813903at2"/>
<dbReference type="RefSeq" id="WP_112992923.1">
    <property type="nucleotide sequence ID" value="NZ_PTLZ01000004.1"/>
</dbReference>
<dbReference type="PROSITE" id="PS50110">
    <property type="entry name" value="RESPONSE_REGULATORY"/>
    <property type="match status" value="1"/>
</dbReference>
<feature type="domain" description="EAL" evidence="3">
    <location>
        <begin position="141"/>
        <end position="394"/>
    </location>
</feature>
<dbReference type="EMBL" id="SNWF01000006">
    <property type="protein sequence ID" value="TDN89042.1"/>
    <property type="molecule type" value="Genomic_DNA"/>
</dbReference>
<dbReference type="GO" id="GO:0000160">
    <property type="term" value="P:phosphorelay signal transduction system"/>
    <property type="evidence" value="ECO:0007669"/>
    <property type="project" value="InterPro"/>
</dbReference>
<organism evidence="4 5">
    <name type="scientific">Herminiimonas fonticola</name>
    <dbReference type="NCBI Taxonomy" id="303380"/>
    <lineage>
        <taxon>Bacteria</taxon>
        <taxon>Pseudomonadati</taxon>
        <taxon>Pseudomonadota</taxon>
        <taxon>Betaproteobacteria</taxon>
        <taxon>Burkholderiales</taxon>
        <taxon>Oxalobacteraceae</taxon>
        <taxon>Herminiimonas</taxon>
    </lineage>
</organism>
<proteinExistence type="predicted"/>
<evidence type="ECO:0000313" key="5">
    <source>
        <dbReference type="Proteomes" id="UP000294737"/>
    </source>
</evidence>